<feature type="domain" description="Peptidase S1" evidence="2">
    <location>
        <begin position="214"/>
        <end position="459"/>
    </location>
</feature>
<evidence type="ECO:0000256" key="1">
    <source>
        <dbReference type="SAM" id="Phobius"/>
    </source>
</evidence>
<name>A0AAW1CVU1_9HEMI</name>
<comment type="caution">
    <text evidence="3">The sequence shown here is derived from an EMBL/GenBank/DDBJ whole genome shotgun (WGS) entry which is preliminary data.</text>
</comment>
<sequence length="473" mass="52825">MKSSLKILMFCNIGLLLIYLQIISTWSACERCLYKVNIPAGDETHTISSSEISKEDLNGAECVWNVKPQYGHILAMECRSSAIIVPNATCNTNYLLIRTPAGSSYSYFYCLPFNLQVKESNIIAFQLEDDSSEFTCTFKSYKIPNDVDHTSVDADRTSADADHAVAYAGRALADTDHAVADTGRALADADHAVADASCKCGFTAPNSESQIDQSVNGSPVRKREFPSFAVIYDRKVNEYWCGGTIVSPTVIISLASCFLNRTKGDGALVDLDNYAIYVGVTHIHRIKIHRPYRISTVTLHESYKAFKDPDDIALVFTTRHILFSDIVHRACLPFPFDDGIIKTLYLTALGWRKNPTAKYDKILSKTKIYIISNSICVTHKRIKFFPGKNLCILIESTENDDIGDVENYCQVDVGSPSYYIKGGRQFLLGMFTFDTYCKTQSSAVINIRHYLPWIEEHVPEGTFCHASPEFCGL</sequence>
<dbReference type="GO" id="GO:0004252">
    <property type="term" value="F:serine-type endopeptidase activity"/>
    <property type="evidence" value="ECO:0007669"/>
    <property type="project" value="InterPro"/>
</dbReference>
<dbReference type="AlphaFoldDB" id="A0AAW1CVU1"/>
<evidence type="ECO:0000313" key="4">
    <source>
        <dbReference type="Proteomes" id="UP001461498"/>
    </source>
</evidence>
<dbReference type="PANTHER" id="PTHR24260:SF136">
    <property type="entry name" value="GH08193P-RELATED"/>
    <property type="match status" value="1"/>
</dbReference>
<reference evidence="3 4" key="1">
    <citation type="submission" date="2022-12" db="EMBL/GenBank/DDBJ databases">
        <title>Chromosome-level genome assembly of true bugs.</title>
        <authorList>
            <person name="Ma L."/>
            <person name="Li H."/>
        </authorList>
    </citation>
    <scope>NUCLEOTIDE SEQUENCE [LARGE SCALE GENOMIC DNA]</scope>
    <source>
        <strain evidence="3">Lab_2022b</strain>
    </source>
</reference>
<dbReference type="Proteomes" id="UP001461498">
    <property type="component" value="Unassembled WGS sequence"/>
</dbReference>
<dbReference type="GO" id="GO:0006508">
    <property type="term" value="P:proteolysis"/>
    <property type="evidence" value="ECO:0007669"/>
    <property type="project" value="InterPro"/>
</dbReference>
<gene>
    <name evidence="3" type="ORF">O3M35_011606</name>
</gene>
<keyword evidence="1" id="KW-0812">Transmembrane</keyword>
<dbReference type="PROSITE" id="PS51257">
    <property type="entry name" value="PROKAR_LIPOPROTEIN"/>
    <property type="match status" value="1"/>
</dbReference>
<dbReference type="PROSITE" id="PS50240">
    <property type="entry name" value="TRYPSIN_DOM"/>
    <property type="match status" value="1"/>
</dbReference>
<keyword evidence="1" id="KW-0472">Membrane</keyword>
<feature type="transmembrane region" description="Helical" evidence="1">
    <location>
        <begin position="7"/>
        <end position="28"/>
    </location>
</feature>
<dbReference type="PANTHER" id="PTHR24260">
    <property type="match status" value="1"/>
</dbReference>
<dbReference type="EMBL" id="JAPXFL010000008">
    <property type="protein sequence ID" value="KAK9502926.1"/>
    <property type="molecule type" value="Genomic_DNA"/>
</dbReference>
<proteinExistence type="predicted"/>
<dbReference type="InterPro" id="IPR051333">
    <property type="entry name" value="CLIP_Serine_Protease"/>
</dbReference>
<keyword evidence="1" id="KW-1133">Transmembrane helix</keyword>
<evidence type="ECO:0000259" key="2">
    <source>
        <dbReference type="PROSITE" id="PS50240"/>
    </source>
</evidence>
<dbReference type="InterPro" id="IPR043504">
    <property type="entry name" value="Peptidase_S1_PA_chymotrypsin"/>
</dbReference>
<dbReference type="Gene3D" id="2.40.10.10">
    <property type="entry name" value="Trypsin-like serine proteases"/>
    <property type="match status" value="1"/>
</dbReference>
<dbReference type="SMART" id="SM00020">
    <property type="entry name" value="Tryp_SPc"/>
    <property type="match status" value="1"/>
</dbReference>
<dbReference type="Pfam" id="PF00089">
    <property type="entry name" value="Trypsin"/>
    <property type="match status" value="1"/>
</dbReference>
<organism evidence="3 4">
    <name type="scientific">Rhynocoris fuscipes</name>
    <dbReference type="NCBI Taxonomy" id="488301"/>
    <lineage>
        <taxon>Eukaryota</taxon>
        <taxon>Metazoa</taxon>
        <taxon>Ecdysozoa</taxon>
        <taxon>Arthropoda</taxon>
        <taxon>Hexapoda</taxon>
        <taxon>Insecta</taxon>
        <taxon>Pterygota</taxon>
        <taxon>Neoptera</taxon>
        <taxon>Paraneoptera</taxon>
        <taxon>Hemiptera</taxon>
        <taxon>Heteroptera</taxon>
        <taxon>Panheteroptera</taxon>
        <taxon>Cimicomorpha</taxon>
        <taxon>Reduviidae</taxon>
        <taxon>Harpactorinae</taxon>
        <taxon>Harpactorini</taxon>
        <taxon>Rhynocoris</taxon>
    </lineage>
</organism>
<keyword evidence="4" id="KW-1185">Reference proteome</keyword>
<dbReference type="InterPro" id="IPR001254">
    <property type="entry name" value="Trypsin_dom"/>
</dbReference>
<dbReference type="InterPro" id="IPR009003">
    <property type="entry name" value="Peptidase_S1_PA"/>
</dbReference>
<dbReference type="SUPFAM" id="SSF50494">
    <property type="entry name" value="Trypsin-like serine proteases"/>
    <property type="match status" value="1"/>
</dbReference>
<accession>A0AAW1CVU1</accession>
<protein>
    <recommendedName>
        <fullName evidence="2">Peptidase S1 domain-containing protein</fullName>
    </recommendedName>
</protein>
<evidence type="ECO:0000313" key="3">
    <source>
        <dbReference type="EMBL" id="KAK9502926.1"/>
    </source>
</evidence>